<evidence type="ECO:0000313" key="1">
    <source>
        <dbReference type="EMBL" id="CAH2006547.1"/>
    </source>
</evidence>
<dbReference type="EMBL" id="CAKOFQ010007692">
    <property type="protein sequence ID" value="CAH2006547.1"/>
    <property type="molecule type" value="Genomic_DNA"/>
</dbReference>
<dbReference type="AlphaFoldDB" id="A0A9P0M2Z3"/>
<reference evidence="1" key="1">
    <citation type="submission" date="2022-03" db="EMBL/GenBank/DDBJ databases">
        <authorList>
            <person name="Sayadi A."/>
        </authorList>
    </citation>
    <scope>NUCLEOTIDE SEQUENCE</scope>
</reference>
<evidence type="ECO:0000313" key="2">
    <source>
        <dbReference type="Proteomes" id="UP001152888"/>
    </source>
</evidence>
<name>A0A9P0M2Z3_ACAOB</name>
<comment type="caution">
    <text evidence="1">The sequence shown here is derived from an EMBL/GenBank/DDBJ whole genome shotgun (WGS) entry which is preliminary data.</text>
</comment>
<proteinExistence type="predicted"/>
<accession>A0A9P0M2Z3</accession>
<protein>
    <submittedName>
        <fullName evidence="1">Uncharacterized protein</fullName>
    </submittedName>
</protein>
<sequence length="49" mass="5771">MFTLDISHRCSFNLLNHYVSPPCTKFTSNHYFSDSNLMCILHLLNISFF</sequence>
<gene>
    <name evidence="1" type="ORF">ACAOBT_LOCUS29147</name>
</gene>
<dbReference type="Proteomes" id="UP001152888">
    <property type="component" value="Unassembled WGS sequence"/>
</dbReference>
<organism evidence="1 2">
    <name type="scientific">Acanthoscelides obtectus</name>
    <name type="common">Bean weevil</name>
    <name type="synonym">Bruchus obtectus</name>
    <dbReference type="NCBI Taxonomy" id="200917"/>
    <lineage>
        <taxon>Eukaryota</taxon>
        <taxon>Metazoa</taxon>
        <taxon>Ecdysozoa</taxon>
        <taxon>Arthropoda</taxon>
        <taxon>Hexapoda</taxon>
        <taxon>Insecta</taxon>
        <taxon>Pterygota</taxon>
        <taxon>Neoptera</taxon>
        <taxon>Endopterygota</taxon>
        <taxon>Coleoptera</taxon>
        <taxon>Polyphaga</taxon>
        <taxon>Cucujiformia</taxon>
        <taxon>Chrysomeloidea</taxon>
        <taxon>Chrysomelidae</taxon>
        <taxon>Bruchinae</taxon>
        <taxon>Bruchini</taxon>
        <taxon>Acanthoscelides</taxon>
    </lineage>
</organism>
<keyword evidence="2" id="KW-1185">Reference proteome</keyword>